<dbReference type="GO" id="GO:0003855">
    <property type="term" value="F:3-dehydroquinate dehydratase activity"/>
    <property type="evidence" value="ECO:0007669"/>
    <property type="project" value="InterPro"/>
</dbReference>
<feature type="domain" description="SDH C-terminal" evidence="6">
    <location>
        <begin position="810"/>
        <end position="839"/>
    </location>
</feature>
<comment type="similarity">
    <text evidence="1">In the 2nd section; belongs to the type-I 3-dehydroquinase family.</text>
</comment>
<dbReference type="Gene3D" id="3.40.50.720">
    <property type="entry name" value="NAD(P)-binding Rossmann-like Domain"/>
    <property type="match status" value="1"/>
</dbReference>
<dbReference type="InterPro" id="IPR013785">
    <property type="entry name" value="Aldolase_TIM"/>
</dbReference>
<dbReference type="GO" id="GO:0003866">
    <property type="term" value="F:3-phosphoshikimate 1-carboxyvinyltransferase activity"/>
    <property type="evidence" value="ECO:0007669"/>
    <property type="project" value="TreeGrafter"/>
</dbReference>
<proteinExistence type="inferred from homology"/>
<organism evidence="7 8">
    <name type="scientific">Cladophialophora chaetospira</name>
    <dbReference type="NCBI Taxonomy" id="386627"/>
    <lineage>
        <taxon>Eukaryota</taxon>
        <taxon>Fungi</taxon>
        <taxon>Dikarya</taxon>
        <taxon>Ascomycota</taxon>
        <taxon>Pezizomycotina</taxon>
        <taxon>Eurotiomycetes</taxon>
        <taxon>Chaetothyriomycetidae</taxon>
        <taxon>Chaetothyriales</taxon>
        <taxon>Herpotrichiellaceae</taxon>
        <taxon>Cladophialophora</taxon>
    </lineage>
</organism>
<keyword evidence="8" id="KW-1185">Reference proteome</keyword>
<evidence type="ECO:0000259" key="6">
    <source>
        <dbReference type="Pfam" id="PF18317"/>
    </source>
</evidence>
<name>A0AA39CHC3_9EURO</name>
<dbReference type="GO" id="GO:0004764">
    <property type="term" value="F:shikimate 3-dehydrogenase (NADP+) activity"/>
    <property type="evidence" value="ECO:0007669"/>
    <property type="project" value="InterPro"/>
</dbReference>
<evidence type="ECO:0000259" key="4">
    <source>
        <dbReference type="Pfam" id="PF01488"/>
    </source>
</evidence>
<evidence type="ECO:0000313" key="7">
    <source>
        <dbReference type="EMBL" id="KAJ9608143.1"/>
    </source>
</evidence>
<evidence type="ECO:0000256" key="3">
    <source>
        <dbReference type="SAM" id="MobiDB-lite"/>
    </source>
</evidence>
<feature type="domain" description="Shikimate dehydrogenase substrate binding N-terminal" evidence="5">
    <location>
        <begin position="525"/>
        <end position="605"/>
    </location>
</feature>
<dbReference type="InterPro" id="IPR041121">
    <property type="entry name" value="SDH_C"/>
</dbReference>
<evidence type="ECO:0000256" key="2">
    <source>
        <dbReference type="ARBA" id="ARBA00009349"/>
    </source>
</evidence>
<dbReference type="Proteomes" id="UP001172673">
    <property type="component" value="Unassembled WGS sequence"/>
</dbReference>
<dbReference type="CDD" id="cd01065">
    <property type="entry name" value="NAD_bind_Shikimate_DH"/>
    <property type="match status" value="1"/>
</dbReference>
<dbReference type="Gene3D" id="3.40.50.10860">
    <property type="entry name" value="Leucine Dehydrogenase, chain A, domain 1"/>
    <property type="match status" value="1"/>
</dbReference>
<dbReference type="SUPFAM" id="SSF52540">
    <property type="entry name" value="P-loop containing nucleoside triphosphate hydrolases"/>
    <property type="match status" value="1"/>
</dbReference>
<comment type="caution">
    <text evidence="7">The sequence shown here is derived from an EMBL/GenBank/DDBJ whole genome shotgun (WGS) entry which is preliminary data.</text>
</comment>
<evidence type="ECO:0008006" key="9">
    <source>
        <dbReference type="Google" id="ProtNLM"/>
    </source>
</evidence>
<dbReference type="Gene3D" id="3.40.50.300">
    <property type="entry name" value="P-loop containing nucleotide triphosphate hydrolases"/>
    <property type="match status" value="1"/>
</dbReference>
<dbReference type="GO" id="GO:0009423">
    <property type="term" value="P:chorismate biosynthetic process"/>
    <property type="evidence" value="ECO:0007669"/>
    <property type="project" value="TreeGrafter"/>
</dbReference>
<dbReference type="SUPFAM" id="SSF51569">
    <property type="entry name" value="Aldolase"/>
    <property type="match status" value="1"/>
</dbReference>
<dbReference type="AlphaFoldDB" id="A0AA39CHC3"/>
<dbReference type="SUPFAM" id="SSF53223">
    <property type="entry name" value="Aminoacid dehydrogenase-like, N-terminal domain"/>
    <property type="match status" value="1"/>
</dbReference>
<dbReference type="InterPro" id="IPR001381">
    <property type="entry name" value="DHquinase_I"/>
</dbReference>
<dbReference type="InterPro" id="IPR027417">
    <property type="entry name" value="P-loop_NTPase"/>
</dbReference>
<feature type="compositionally biased region" description="Polar residues" evidence="3">
    <location>
        <begin position="31"/>
        <end position="41"/>
    </location>
</feature>
<dbReference type="Pfam" id="PF01487">
    <property type="entry name" value="DHquinase_I"/>
    <property type="match status" value="1"/>
</dbReference>
<comment type="similarity">
    <text evidence="2">In the N-terminal section; belongs to the shikimate kinase family.</text>
</comment>
<dbReference type="InterPro" id="IPR006151">
    <property type="entry name" value="Shikm_DH/Glu-tRNA_Rdtase"/>
</dbReference>
<dbReference type="Pfam" id="PF01488">
    <property type="entry name" value="Shikimate_DH"/>
    <property type="match status" value="1"/>
</dbReference>
<dbReference type="EMBL" id="JAPDRK010000010">
    <property type="protein sequence ID" value="KAJ9608143.1"/>
    <property type="molecule type" value="Genomic_DNA"/>
</dbReference>
<evidence type="ECO:0000256" key="1">
    <source>
        <dbReference type="ARBA" id="ARBA00006477"/>
    </source>
</evidence>
<dbReference type="InterPro" id="IPR031322">
    <property type="entry name" value="Shikimate/glucono_kinase"/>
</dbReference>
<dbReference type="PANTHER" id="PTHR21090:SF17">
    <property type="entry name" value="QUINATE REPRESSOR PROTEIN"/>
    <property type="match status" value="1"/>
</dbReference>
<dbReference type="Pfam" id="PF18317">
    <property type="entry name" value="SDH_C"/>
    <property type="match status" value="1"/>
</dbReference>
<feature type="region of interest" description="Disordered" evidence="3">
    <location>
        <begin position="24"/>
        <end position="71"/>
    </location>
</feature>
<dbReference type="PANTHER" id="PTHR21090">
    <property type="entry name" value="AROM/DEHYDROQUINATE SYNTHASE"/>
    <property type="match status" value="1"/>
</dbReference>
<reference evidence="7" key="1">
    <citation type="submission" date="2022-10" db="EMBL/GenBank/DDBJ databases">
        <title>Culturing micro-colonial fungi from biological soil crusts in the Mojave desert and describing Neophaeococcomyces mojavensis, and introducing the new genera and species Taxawa tesnikishii.</title>
        <authorList>
            <person name="Kurbessoian T."/>
            <person name="Stajich J.E."/>
        </authorList>
    </citation>
    <scope>NUCLEOTIDE SEQUENCE</scope>
    <source>
        <strain evidence="7">TK_41</strain>
    </source>
</reference>
<dbReference type="InterPro" id="IPR013708">
    <property type="entry name" value="Shikimate_DH-bd_N"/>
</dbReference>
<dbReference type="Pfam" id="PF08501">
    <property type="entry name" value="Shikimate_dh_N"/>
    <property type="match status" value="1"/>
</dbReference>
<sequence>MADQHGAAHLNENVNGLDALSQLRQRPPVSGTISSRATGSRTPYEHQLLSGTQTPRRIEKTPAPDASASGRHFHPDASLVLVGIRASGKRSLGLIAATALGWRFVTEDHFFQTTNGLSRQDYLKVYGSEQFHRQDIETSKRMLEDNKFQCVIDCGLGSLTSGLQDHLRHYSQTNPVIFVVRDMTQIKQILNLEDRAAKLLESGNSTHRRCSNYEFYNLEDGSMIELADSDTLDRASPTYSFKLRNAQADFSSFVRFIAGKHTTDPTLLSPFSLDGAIESRAFTHALYVPISDFVRGRVDFGALEYAGDVLEIYIDQYQTSTTSTLSKMVAIARRLLGVPILLSASRKLSQNMPGDRYITILSQGLRLGVQYMSVDLDVDGPQIDQLKQMKGQTRLIGTYLHSNTNGRGWKDPVFMDMYKRAVKLKLDMVRLLNVPKARHENDTATWFIEQLKEVDETRIPCISYNIGPLGRTSQMMNSILTSVSHPSMNEVRQEVENRLWPSLSSRDIVGALFESYIFDSLQFYIVGANVSGSLSPAMHNGAYKYLGLKHHYSTRNITAWADVGELAKDDKLGGLSIVQPYKVKLIPHMHALSAHAKAIGALNTLIPLRASTVEPATALSTQALSRNRAGRIVGWFGENTDFIGISNCVKRSLSPRNAIQPRTTSLVIGAGGMARAAVYAMLQIGCKHVFVFNRTIANTLALARHFNELTRSQVDPNLPTAAHEHVKVIERRTDPWPTDCAPPTIVVSCVTHELLDGNPGADFEMPQSWLESPSGGVVVEMAYMTKETPLVRQMKLFRETMQRQWVIVDGIETLIEQAISQFESMTGRKAPKRCMAEAVHASIRKNTSYLVDGEEFFA</sequence>
<gene>
    <name evidence="7" type="ORF">H2200_007131</name>
</gene>
<dbReference type="Pfam" id="PF01202">
    <property type="entry name" value="SKI"/>
    <property type="match status" value="1"/>
</dbReference>
<protein>
    <recommendedName>
        <fullName evidence="9">Quinate repressor protein</fullName>
    </recommendedName>
</protein>
<accession>A0AA39CHC3</accession>
<dbReference type="SUPFAM" id="SSF51735">
    <property type="entry name" value="NAD(P)-binding Rossmann-fold domains"/>
    <property type="match status" value="1"/>
</dbReference>
<dbReference type="Gene3D" id="3.20.20.70">
    <property type="entry name" value="Aldolase class I"/>
    <property type="match status" value="1"/>
</dbReference>
<dbReference type="FunFam" id="3.40.50.720:FF:000386">
    <property type="entry name" value="Quinate repressor protein"/>
    <property type="match status" value="1"/>
</dbReference>
<evidence type="ECO:0000313" key="8">
    <source>
        <dbReference type="Proteomes" id="UP001172673"/>
    </source>
</evidence>
<dbReference type="InterPro" id="IPR036291">
    <property type="entry name" value="NAD(P)-bd_dom_sf"/>
</dbReference>
<evidence type="ECO:0000259" key="5">
    <source>
        <dbReference type="Pfam" id="PF08501"/>
    </source>
</evidence>
<dbReference type="InterPro" id="IPR046346">
    <property type="entry name" value="Aminoacid_DH-like_N_sf"/>
</dbReference>
<feature type="domain" description="Quinate/shikimate 5-dehydrogenase/glutamyl-tRNA reductase" evidence="4">
    <location>
        <begin position="664"/>
        <end position="709"/>
    </location>
</feature>